<evidence type="ECO:0000256" key="14">
    <source>
        <dbReference type="PIRNR" id="PIRNR006404"/>
    </source>
</evidence>
<dbReference type="InterPro" id="IPR000644">
    <property type="entry name" value="CBS_dom"/>
</dbReference>
<evidence type="ECO:0000256" key="17">
    <source>
        <dbReference type="PROSITE-ProRule" id="PRU00703"/>
    </source>
</evidence>
<dbReference type="GO" id="GO:0046872">
    <property type="term" value="F:metal ion binding"/>
    <property type="evidence" value="ECO:0007669"/>
    <property type="project" value="UniProtKB-UniRule"/>
</dbReference>
<dbReference type="PANTHER" id="PTHR39188">
    <property type="entry name" value="MEMBRANE-ASSOCIATED ZINC METALLOPROTEASE M50B"/>
    <property type="match status" value="1"/>
</dbReference>
<reference evidence="19" key="1">
    <citation type="submission" date="2020-02" db="EMBL/GenBank/DDBJ databases">
        <authorList>
            <person name="Meier V. D."/>
        </authorList>
    </citation>
    <scope>NUCLEOTIDE SEQUENCE</scope>
    <source>
        <strain evidence="19">AVDCRST_MAG33</strain>
    </source>
</reference>
<dbReference type="EMBL" id="CADCWK010000155">
    <property type="protein sequence ID" value="CAA9559187.1"/>
    <property type="molecule type" value="Genomic_DNA"/>
</dbReference>
<keyword evidence="9 14" id="KW-0862">Zinc</keyword>
<dbReference type="PANTHER" id="PTHR39188:SF3">
    <property type="entry name" value="STAGE IV SPORULATION PROTEIN FB"/>
    <property type="match status" value="1"/>
</dbReference>
<dbReference type="GO" id="GO:0006508">
    <property type="term" value="P:proteolysis"/>
    <property type="evidence" value="ECO:0007669"/>
    <property type="project" value="UniProtKB-KW"/>
</dbReference>
<dbReference type="PIRSF" id="PIRSF006404">
    <property type="entry name" value="UCP006404_Pept_M50_CBS"/>
    <property type="match status" value="1"/>
</dbReference>
<dbReference type="Gene3D" id="3.10.580.10">
    <property type="entry name" value="CBS-domain"/>
    <property type="match status" value="1"/>
</dbReference>
<evidence type="ECO:0000256" key="4">
    <source>
        <dbReference type="ARBA" id="ARBA00022670"/>
    </source>
</evidence>
<feature type="binding site" evidence="16">
    <location>
        <position position="59"/>
    </location>
    <ligand>
        <name>Zn(2+)</name>
        <dbReference type="ChEBI" id="CHEBI:29105"/>
        <note>catalytic</note>
    </ligand>
</feature>
<evidence type="ECO:0000256" key="12">
    <source>
        <dbReference type="ARBA" id="ARBA00023122"/>
    </source>
</evidence>
<keyword evidence="3 14" id="KW-1003">Cell membrane</keyword>
<protein>
    <recommendedName>
        <fullName evidence="14">Zinc metalloprotease</fullName>
    </recommendedName>
</protein>
<evidence type="ECO:0000256" key="13">
    <source>
        <dbReference type="ARBA" id="ARBA00023136"/>
    </source>
</evidence>
<keyword evidence="10 14" id="KW-1133">Transmembrane helix</keyword>
<evidence type="ECO:0000256" key="9">
    <source>
        <dbReference type="ARBA" id="ARBA00022833"/>
    </source>
</evidence>
<keyword evidence="12 17" id="KW-0129">CBS domain</keyword>
<feature type="binding site" evidence="16">
    <location>
        <position position="63"/>
    </location>
    <ligand>
        <name>Zn(2+)</name>
        <dbReference type="ChEBI" id="CHEBI:29105"/>
        <note>catalytic</note>
    </ligand>
</feature>
<evidence type="ECO:0000256" key="5">
    <source>
        <dbReference type="ARBA" id="ARBA00022692"/>
    </source>
</evidence>
<dbReference type="GO" id="GO:0005886">
    <property type="term" value="C:plasma membrane"/>
    <property type="evidence" value="ECO:0007669"/>
    <property type="project" value="UniProtKB-SubCell"/>
</dbReference>
<dbReference type="PROSITE" id="PS51371">
    <property type="entry name" value="CBS"/>
    <property type="match status" value="1"/>
</dbReference>
<evidence type="ECO:0000256" key="10">
    <source>
        <dbReference type="ARBA" id="ARBA00022989"/>
    </source>
</evidence>
<evidence type="ECO:0000256" key="3">
    <source>
        <dbReference type="ARBA" id="ARBA00022475"/>
    </source>
</evidence>
<evidence type="ECO:0000256" key="15">
    <source>
        <dbReference type="PIRSR" id="PIRSR006404-1"/>
    </source>
</evidence>
<comment type="cofactor">
    <cofactor evidence="14 16">
        <name>Zn(2+)</name>
        <dbReference type="ChEBI" id="CHEBI:29105"/>
    </cofactor>
    <text evidence="14 16">Binds 1 zinc ion per subunit.</text>
</comment>
<dbReference type="InterPro" id="IPR016483">
    <property type="entry name" value="UCP006404_Pept_M50_CBS"/>
</dbReference>
<dbReference type="Pfam" id="PF00571">
    <property type="entry name" value="CBS"/>
    <property type="match status" value="1"/>
</dbReference>
<feature type="transmembrane region" description="Helical" evidence="14">
    <location>
        <begin position="12"/>
        <end position="33"/>
    </location>
</feature>
<evidence type="ECO:0000256" key="1">
    <source>
        <dbReference type="ARBA" id="ARBA00004651"/>
    </source>
</evidence>
<comment type="subcellular location">
    <subcellularLocation>
        <location evidence="1 14">Cell membrane</location>
        <topology evidence="1 14">Multi-pass membrane protein</topology>
    </subcellularLocation>
</comment>
<evidence type="ECO:0000256" key="2">
    <source>
        <dbReference type="ARBA" id="ARBA00007931"/>
    </source>
</evidence>
<evidence type="ECO:0000256" key="7">
    <source>
        <dbReference type="ARBA" id="ARBA00022737"/>
    </source>
</evidence>
<dbReference type="InterPro" id="IPR046342">
    <property type="entry name" value="CBS_dom_sf"/>
</dbReference>
<feature type="binding site" evidence="16">
    <location>
        <position position="171"/>
    </location>
    <ligand>
        <name>Zn(2+)</name>
        <dbReference type="ChEBI" id="CHEBI:29105"/>
        <note>catalytic</note>
    </ligand>
</feature>
<feature type="domain" description="CBS" evidence="18">
    <location>
        <begin position="307"/>
        <end position="362"/>
    </location>
</feature>
<gene>
    <name evidence="19" type="ORF">AVDCRST_MAG33-1528</name>
</gene>
<evidence type="ECO:0000313" key="19">
    <source>
        <dbReference type="EMBL" id="CAA9559187.1"/>
    </source>
</evidence>
<feature type="transmembrane region" description="Helical" evidence="14">
    <location>
        <begin position="99"/>
        <end position="126"/>
    </location>
</feature>
<evidence type="ECO:0000256" key="16">
    <source>
        <dbReference type="PIRSR" id="PIRSR006404-2"/>
    </source>
</evidence>
<evidence type="ECO:0000256" key="8">
    <source>
        <dbReference type="ARBA" id="ARBA00022801"/>
    </source>
</evidence>
<keyword evidence="6 14" id="KW-0479">Metal-binding</keyword>
<dbReference type="InterPro" id="IPR008915">
    <property type="entry name" value="Peptidase_M50"/>
</dbReference>
<keyword evidence="4 14" id="KW-0645">Protease</keyword>
<dbReference type="Pfam" id="PF02163">
    <property type="entry name" value="Peptidase_M50"/>
    <property type="match status" value="1"/>
</dbReference>
<dbReference type="AlphaFoldDB" id="A0A6J4UV68"/>
<keyword evidence="13 14" id="KW-0472">Membrane</keyword>
<feature type="transmembrane region" description="Helical" evidence="14">
    <location>
        <begin position="213"/>
        <end position="231"/>
    </location>
</feature>
<name>A0A6J4UV68_9BACT</name>
<feature type="transmembrane region" description="Helical" evidence="14">
    <location>
        <begin position="146"/>
        <end position="168"/>
    </location>
</feature>
<keyword evidence="7" id="KW-0677">Repeat</keyword>
<accession>A0A6J4UV68</accession>
<keyword evidence="11 14" id="KW-0482">Metalloprotease</keyword>
<dbReference type="GO" id="GO:0008237">
    <property type="term" value="F:metallopeptidase activity"/>
    <property type="evidence" value="ECO:0007669"/>
    <property type="project" value="UniProtKB-UniRule"/>
</dbReference>
<sequence>MRTYTLGRFAGIPISVHPSVALLAVILVLQQGILVDRGIPGFLLATVLVALLFAAVLLHEVGHALMARHFGLSVSEISLSPLGGVARIERLPQSTTVELLVALAGPLVNLAIAVALLPPIVILAFVAGYGSVGDILRDTVSGVGPLPLLVSFSILNLLLLVFNLLPAFPMDGGRIFRAMLAGRLGQETGTRVAVITGQGLGAALIVAAVVWQLWALALIGAFVIVAARSEWRDVQLEAAMRRLRVGSYALWDRGGVSPDRPLTFALRDGARDCVVTDRGTVVGMVWRHQLLHELQGGAGNRTVADIVDRDIVTADINDSLHDVEQWMQRTERWAIPVTENGTYRGIFTADRFVHIRRRIADGTGGPGRTGTGWAQRARRSLRQVLR</sequence>
<keyword evidence="5 14" id="KW-0812">Transmembrane</keyword>
<evidence type="ECO:0000259" key="18">
    <source>
        <dbReference type="PROSITE" id="PS51371"/>
    </source>
</evidence>
<dbReference type="SUPFAM" id="SSF54631">
    <property type="entry name" value="CBS-domain pair"/>
    <property type="match status" value="1"/>
</dbReference>
<evidence type="ECO:0000256" key="11">
    <source>
        <dbReference type="ARBA" id="ARBA00023049"/>
    </source>
</evidence>
<comment type="similarity">
    <text evidence="2 14">Belongs to the peptidase M50B family.</text>
</comment>
<evidence type="ECO:0000256" key="6">
    <source>
        <dbReference type="ARBA" id="ARBA00022723"/>
    </source>
</evidence>
<keyword evidence="8 14" id="KW-0378">Hydrolase</keyword>
<feature type="transmembrane region" description="Helical" evidence="14">
    <location>
        <begin position="39"/>
        <end position="58"/>
    </location>
</feature>
<organism evidence="19">
    <name type="scientific">uncultured Thermomicrobiales bacterium</name>
    <dbReference type="NCBI Taxonomy" id="1645740"/>
    <lineage>
        <taxon>Bacteria</taxon>
        <taxon>Pseudomonadati</taxon>
        <taxon>Thermomicrobiota</taxon>
        <taxon>Thermomicrobia</taxon>
        <taxon>Thermomicrobiales</taxon>
        <taxon>environmental samples</taxon>
    </lineage>
</organism>
<proteinExistence type="inferred from homology"/>
<feature type="active site" evidence="15">
    <location>
        <position position="60"/>
    </location>
</feature>